<proteinExistence type="predicted"/>
<evidence type="ECO:0000313" key="2">
    <source>
        <dbReference type="Proteomes" id="UP000542125"/>
    </source>
</evidence>
<evidence type="ECO:0000313" key="1">
    <source>
        <dbReference type="EMBL" id="NYE81999.1"/>
    </source>
</evidence>
<reference evidence="1 2" key="1">
    <citation type="submission" date="2020-07" db="EMBL/GenBank/DDBJ databases">
        <title>Genomic Encyclopedia of Type Strains, Phase IV (KMG-V): Genome sequencing to study the core and pangenomes of soil and plant-associated prokaryotes.</title>
        <authorList>
            <person name="Whitman W."/>
        </authorList>
    </citation>
    <scope>NUCLEOTIDE SEQUENCE [LARGE SCALE GENOMIC DNA]</scope>
    <source>
        <strain evidence="1 2">SAS40</strain>
    </source>
</reference>
<sequence length="239" mass="25434">MDAINLRRRDILGIIGLVALGGALLSPRHVLAASVSSLSSTEASAGLKEALLKGSETAVNLLGQPGGFLDNAKVRIPLPEGLKKAQAVLRMMGRGQQAEELEVAMNRAAESAVQEAKPLLVNAVQTMTVQDAKGILTGGDDSVTTYFKGKTQAPLAQRFLPIVSKEIDKLGLAQMYNQYAGQAAQFGVVRKEDANVQQYVTRKALDGLYLMIGEQERSIRADPVGTGSAILKKVFGSMK</sequence>
<gene>
    <name evidence="1" type="ORF">FHW18_001270</name>
</gene>
<protein>
    <recommendedName>
        <fullName evidence="3">DUF4197 domain-containing protein</fullName>
    </recommendedName>
</protein>
<dbReference type="EMBL" id="JACBYR010000001">
    <property type="protein sequence ID" value="NYE81999.1"/>
    <property type="molecule type" value="Genomic_DNA"/>
</dbReference>
<dbReference type="Proteomes" id="UP000542125">
    <property type="component" value="Unassembled WGS sequence"/>
</dbReference>
<dbReference type="AlphaFoldDB" id="A0A7Y9IS52"/>
<evidence type="ECO:0008006" key="3">
    <source>
        <dbReference type="Google" id="ProtNLM"/>
    </source>
</evidence>
<organism evidence="1 2">
    <name type="scientific">Pigmentiphaga litoralis</name>
    <dbReference type="NCBI Taxonomy" id="516702"/>
    <lineage>
        <taxon>Bacteria</taxon>
        <taxon>Pseudomonadati</taxon>
        <taxon>Pseudomonadota</taxon>
        <taxon>Betaproteobacteria</taxon>
        <taxon>Burkholderiales</taxon>
        <taxon>Alcaligenaceae</taxon>
        <taxon>Pigmentiphaga</taxon>
    </lineage>
</organism>
<accession>A0A7Y9IS52</accession>
<keyword evidence="2" id="KW-1185">Reference proteome</keyword>
<dbReference type="InterPro" id="IPR025245">
    <property type="entry name" value="DUF4197"/>
</dbReference>
<dbReference type="Pfam" id="PF13852">
    <property type="entry name" value="DUF4197"/>
    <property type="match status" value="1"/>
</dbReference>
<dbReference type="RefSeq" id="WP_373563367.1">
    <property type="nucleotide sequence ID" value="NZ_JACBYR010000001.1"/>
</dbReference>
<comment type="caution">
    <text evidence="1">The sequence shown here is derived from an EMBL/GenBank/DDBJ whole genome shotgun (WGS) entry which is preliminary data.</text>
</comment>
<name>A0A7Y9IS52_9BURK</name>